<dbReference type="CDD" id="cd20729">
    <property type="entry name" value="PoNe_LXG-like"/>
    <property type="match status" value="1"/>
</dbReference>
<dbReference type="RefSeq" id="WP_191422812.1">
    <property type="nucleotide sequence ID" value="NZ_CP028009.1"/>
</dbReference>
<dbReference type="Proteomes" id="UP000464780">
    <property type="component" value="Chromosome"/>
</dbReference>
<evidence type="ECO:0000313" key="2">
    <source>
        <dbReference type="Proteomes" id="UP000464780"/>
    </source>
</evidence>
<gene>
    <name evidence="1" type="ORF">C1N66_24540</name>
</gene>
<name>A0AB73US43_BACCE</name>
<proteinExistence type="predicted"/>
<dbReference type="EMBL" id="CP028009">
    <property type="protein sequence ID" value="QHV47381.2"/>
    <property type="molecule type" value="Genomic_DNA"/>
</dbReference>
<evidence type="ECO:0000313" key="1">
    <source>
        <dbReference type="EMBL" id="QHV47381.2"/>
    </source>
</evidence>
<sequence length="153" mass="16746">MKKRKKGNYGEIKSSDNLLNNQSLKEAGFDLKPVGKSVPSGINDKIVKGIDGLYENANAESKIKYVIDEAKFGSSQLGKTKDGRQMSNDWLKGSETGKSRILKAVEGDEVLVEQITKALKRGKVERVLSKVDSSGKVKTFKIDAKGNIVGEWS</sequence>
<evidence type="ECO:0008006" key="3">
    <source>
        <dbReference type="Google" id="ProtNLM"/>
    </source>
</evidence>
<dbReference type="AlphaFoldDB" id="A0AB73US43"/>
<protein>
    <recommendedName>
        <fullName evidence="3">Cytoplasmic protein</fullName>
    </recommendedName>
</protein>
<reference evidence="1 2" key="1">
    <citation type="submission" date="2018-03" db="EMBL/GenBank/DDBJ databases">
        <title>The complete genome of bacterial strain SGAir0260.</title>
        <authorList>
            <person name="Schuster S.C."/>
        </authorList>
    </citation>
    <scope>NUCLEOTIDE SEQUENCE [LARGE SCALE GENOMIC DNA]</scope>
    <source>
        <strain evidence="1 2">SGAir0260</strain>
    </source>
</reference>
<accession>A0AB73US43</accession>
<organism evidence="1 2">
    <name type="scientific">Bacillus cereus</name>
    <dbReference type="NCBI Taxonomy" id="1396"/>
    <lineage>
        <taxon>Bacteria</taxon>
        <taxon>Bacillati</taxon>
        <taxon>Bacillota</taxon>
        <taxon>Bacilli</taxon>
        <taxon>Bacillales</taxon>
        <taxon>Bacillaceae</taxon>
        <taxon>Bacillus</taxon>
        <taxon>Bacillus cereus group</taxon>
    </lineage>
</organism>